<accession>A0A1R3KEQ7</accession>
<sequence>MAILQKLLLRMNPEIVKGLGITCALIYGNFLAAKYELLPPSRIRRAYLDQQQRIRY</sequence>
<evidence type="ECO:0000313" key="2">
    <source>
        <dbReference type="Proteomes" id="UP000187203"/>
    </source>
</evidence>
<gene>
    <name evidence="1" type="ORF">COLO4_08750</name>
</gene>
<dbReference type="AlphaFoldDB" id="A0A1R3KEQ7"/>
<keyword evidence="2" id="KW-1185">Reference proteome</keyword>
<name>A0A1R3KEQ7_9ROSI</name>
<reference evidence="2" key="1">
    <citation type="submission" date="2013-09" db="EMBL/GenBank/DDBJ databases">
        <title>Corchorus olitorius genome sequencing.</title>
        <authorList>
            <person name="Alam M."/>
            <person name="Haque M.S."/>
            <person name="Islam M.S."/>
            <person name="Emdad E.M."/>
            <person name="Islam M.M."/>
            <person name="Ahmed B."/>
            <person name="Halim A."/>
            <person name="Hossen Q.M.M."/>
            <person name="Hossain M.Z."/>
            <person name="Ahmed R."/>
            <person name="Khan M.M."/>
            <person name="Islam R."/>
            <person name="Rashid M.M."/>
            <person name="Khan S.A."/>
            <person name="Rahman M.S."/>
            <person name="Alam M."/>
            <person name="Yahiya A.S."/>
            <person name="Khan M.S."/>
            <person name="Azam M.S."/>
            <person name="Haque T."/>
            <person name="Lashkar M.Z.H."/>
            <person name="Akhand A.I."/>
            <person name="Morshed G."/>
            <person name="Roy S."/>
            <person name="Uddin K.S."/>
            <person name="Rabeya T."/>
            <person name="Hossain A.S."/>
            <person name="Chowdhury A."/>
            <person name="Snigdha A.R."/>
            <person name="Mortoza M.S."/>
            <person name="Matin S.A."/>
            <person name="Hoque S.M.E."/>
            <person name="Islam M.K."/>
            <person name="Roy D.K."/>
            <person name="Haider R."/>
            <person name="Moosa M.M."/>
            <person name="Elias S.M."/>
            <person name="Hasan A.M."/>
            <person name="Jahan S."/>
            <person name="Shafiuddin M."/>
            <person name="Mahmood N."/>
            <person name="Shommy N.S."/>
        </authorList>
    </citation>
    <scope>NUCLEOTIDE SEQUENCE [LARGE SCALE GENOMIC DNA]</scope>
    <source>
        <strain evidence="2">cv. O-4</strain>
    </source>
</reference>
<organism evidence="1 2">
    <name type="scientific">Corchorus olitorius</name>
    <dbReference type="NCBI Taxonomy" id="93759"/>
    <lineage>
        <taxon>Eukaryota</taxon>
        <taxon>Viridiplantae</taxon>
        <taxon>Streptophyta</taxon>
        <taxon>Embryophyta</taxon>
        <taxon>Tracheophyta</taxon>
        <taxon>Spermatophyta</taxon>
        <taxon>Magnoliopsida</taxon>
        <taxon>eudicotyledons</taxon>
        <taxon>Gunneridae</taxon>
        <taxon>Pentapetalae</taxon>
        <taxon>rosids</taxon>
        <taxon>malvids</taxon>
        <taxon>Malvales</taxon>
        <taxon>Malvaceae</taxon>
        <taxon>Grewioideae</taxon>
        <taxon>Apeibeae</taxon>
        <taxon>Corchorus</taxon>
    </lineage>
</organism>
<proteinExistence type="predicted"/>
<comment type="caution">
    <text evidence="1">The sequence shown here is derived from an EMBL/GenBank/DDBJ whole genome shotgun (WGS) entry which is preliminary data.</text>
</comment>
<dbReference type="Proteomes" id="UP000187203">
    <property type="component" value="Unassembled WGS sequence"/>
</dbReference>
<protein>
    <submittedName>
        <fullName evidence="1">Uncharacterized protein</fullName>
    </submittedName>
</protein>
<dbReference type="EMBL" id="AWUE01013941">
    <property type="protein sequence ID" value="OMP05566.1"/>
    <property type="molecule type" value="Genomic_DNA"/>
</dbReference>
<evidence type="ECO:0000313" key="1">
    <source>
        <dbReference type="EMBL" id="OMP05566.1"/>
    </source>
</evidence>